<dbReference type="HOGENOM" id="CLU_092496_3_0_9"/>
<dbReference type="OrthoDB" id="193997at2"/>
<accession>E6TZ60</accession>
<keyword evidence="2" id="KW-1185">Reference proteome</keyword>
<dbReference type="RefSeq" id="WP_013487263.1">
    <property type="nucleotide sequence ID" value="NC_014829.1"/>
</dbReference>
<keyword evidence="1" id="KW-0808">Transferase</keyword>
<dbReference type="eggNOG" id="COG0703">
    <property type="taxonomic scope" value="Bacteria"/>
</dbReference>
<sequence length="185" mass="21935">MKFVLLFGPQAVGKMTVGQELEKITGLKLFHNHMTIELLQPFFGFESEMWRLSTHFREEIFKSAAKSNMDGMIFTFVWAFNLQEDWDFVENTCKIFREKGADIYFAELEAEVEERVLRNNTPNRLKHKPTKRNVNHSEQELLRSLETYRLNSLPDEVDIENYIRINNTHMTAEEVARKIKEEFLL</sequence>
<dbReference type="Proteomes" id="UP000001401">
    <property type="component" value="Chromosome"/>
</dbReference>
<dbReference type="GO" id="GO:0016301">
    <property type="term" value="F:kinase activity"/>
    <property type="evidence" value="ECO:0007669"/>
    <property type="project" value="UniProtKB-KW"/>
</dbReference>
<organism evidence="1 2">
    <name type="scientific">Evansella cellulosilytica (strain ATCC 21833 / DSM 2522 / FERM P-1141 / JCM 9156 / N-4)</name>
    <name type="common">Bacillus cellulosilyticus</name>
    <dbReference type="NCBI Taxonomy" id="649639"/>
    <lineage>
        <taxon>Bacteria</taxon>
        <taxon>Bacillati</taxon>
        <taxon>Bacillota</taxon>
        <taxon>Bacilli</taxon>
        <taxon>Bacillales</taxon>
        <taxon>Bacillaceae</taxon>
        <taxon>Evansella</taxon>
    </lineage>
</organism>
<name>E6TZ60_EVAC2</name>
<dbReference type="EMBL" id="CP002394">
    <property type="protein sequence ID" value="ADU28922.1"/>
    <property type="molecule type" value="Genomic_DNA"/>
</dbReference>
<evidence type="ECO:0000313" key="1">
    <source>
        <dbReference type="EMBL" id="ADU28922.1"/>
    </source>
</evidence>
<dbReference type="Gene3D" id="3.40.50.300">
    <property type="entry name" value="P-loop containing nucleotide triphosphate hydrolases"/>
    <property type="match status" value="1"/>
</dbReference>
<keyword evidence="1" id="KW-0418">Kinase</keyword>
<dbReference type="InterPro" id="IPR027417">
    <property type="entry name" value="P-loop_NTPase"/>
</dbReference>
<dbReference type="SUPFAM" id="SSF52540">
    <property type="entry name" value="P-loop containing nucleoside triphosphate hydrolases"/>
    <property type="match status" value="1"/>
</dbReference>
<dbReference type="STRING" id="649639.Bcell_0640"/>
<dbReference type="KEGG" id="bco:Bcell_0640"/>
<reference evidence="1" key="1">
    <citation type="submission" date="2010-12" db="EMBL/GenBank/DDBJ databases">
        <title>Complete sequence of Bacillus cellulosilyticus DSM 2522.</title>
        <authorList>
            <consortium name="US DOE Joint Genome Institute"/>
            <person name="Lucas S."/>
            <person name="Copeland A."/>
            <person name="Lapidus A."/>
            <person name="Cheng J.-F."/>
            <person name="Bruce D."/>
            <person name="Goodwin L."/>
            <person name="Pitluck S."/>
            <person name="Chertkov O."/>
            <person name="Detter J.C."/>
            <person name="Han C."/>
            <person name="Tapia R."/>
            <person name="Land M."/>
            <person name="Hauser L."/>
            <person name="Jeffries C."/>
            <person name="Kyrpides N."/>
            <person name="Ivanova N."/>
            <person name="Mikhailova N."/>
            <person name="Brumm P."/>
            <person name="Mead D."/>
            <person name="Woyke T."/>
        </authorList>
    </citation>
    <scope>NUCLEOTIDE SEQUENCE [LARGE SCALE GENOMIC DNA]</scope>
    <source>
        <strain evidence="1">DSM 2522</strain>
    </source>
</reference>
<dbReference type="AlphaFoldDB" id="E6TZ60"/>
<proteinExistence type="predicted"/>
<protein>
    <submittedName>
        <fullName evidence="1">Shikimate kinase</fullName>
    </submittedName>
</protein>
<gene>
    <name evidence="1" type="ordered locus">Bcell_0640</name>
</gene>
<evidence type="ECO:0000313" key="2">
    <source>
        <dbReference type="Proteomes" id="UP000001401"/>
    </source>
</evidence>